<dbReference type="GO" id="GO:0005634">
    <property type="term" value="C:nucleus"/>
    <property type="evidence" value="ECO:0007669"/>
    <property type="project" value="TreeGrafter"/>
</dbReference>
<comment type="similarity">
    <text evidence="1">Belongs to the SMC family. SMC5 subfamily.</text>
</comment>
<dbReference type="OrthoDB" id="10254973at2759"/>
<dbReference type="InterPro" id="IPR038729">
    <property type="entry name" value="Rad50/SbcC_AAA"/>
</dbReference>
<feature type="coiled-coil region" evidence="4">
    <location>
        <begin position="257"/>
        <end position="337"/>
    </location>
</feature>
<evidence type="ECO:0000313" key="6">
    <source>
        <dbReference type="EMBL" id="ETW45863.1"/>
    </source>
</evidence>
<organism evidence="6 7">
    <name type="scientific">Plasmodium falciparum MaliPS096_E11</name>
    <dbReference type="NCBI Taxonomy" id="1036727"/>
    <lineage>
        <taxon>Eukaryota</taxon>
        <taxon>Sar</taxon>
        <taxon>Alveolata</taxon>
        <taxon>Apicomplexa</taxon>
        <taxon>Aconoidasida</taxon>
        <taxon>Haemosporida</taxon>
        <taxon>Plasmodiidae</taxon>
        <taxon>Plasmodium</taxon>
        <taxon>Plasmodium (Laverania)</taxon>
    </lineage>
</organism>
<feature type="coiled-coil region" evidence="4">
    <location>
        <begin position="373"/>
        <end position="435"/>
    </location>
</feature>
<reference evidence="6 7" key="2">
    <citation type="submission" date="2013-02" db="EMBL/GenBank/DDBJ databases">
        <title>The Genome Sequence of Plasmodium falciparum MaliPS096_E11.</title>
        <authorList>
            <consortium name="The Broad Institute Genome Sequencing Platform"/>
            <consortium name="The Broad Institute Genome Sequencing Center for Infectious Disease"/>
            <person name="Neafsey D."/>
            <person name="Cheeseman I."/>
            <person name="Volkman S."/>
            <person name="Adams J."/>
            <person name="Walker B."/>
            <person name="Young S.K."/>
            <person name="Zeng Q."/>
            <person name="Gargeya S."/>
            <person name="Fitzgerald M."/>
            <person name="Haas B."/>
            <person name="Abouelleil A."/>
            <person name="Alvarado L."/>
            <person name="Arachchi H.M."/>
            <person name="Berlin A.M."/>
            <person name="Chapman S.B."/>
            <person name="Dewar J."/>
            <person name="Goldberg J."/>
            <person name="Griggs A."/>
            <person name="Gujja S."/>
            <person name="Hansen M."/>
            <person name="Howarth C."/>
            <person name="Imamovic A."/>
            <person name="Larimer J."/>
            <person name="McCowan C."/>
            <person name="Murphy C."/>
            <person name="Neiman D."/>
            <person name="Pearson M."/>
            <person name="Priest M."/>
            <person name="Roberts A."/>
            <person name="Saif S."/>
            <person name="Shea T."/>
            <person name="Sisk P."/>
            <person name="Sykes S."/>
            <person name="Wortman J."/>
            <person name="Nusbaum C."/>
            <person name="Birren B."/>
        </authorList>
    </citation>
    <scope>NUCLEOTIDE SEQUENCE [LARGE SCALE GENOMIC DNA]</scope>
    <source>
        <strain evidence="6 7">MaliPS096_E11</strain>
    </source>
</reference>
<reference evidence="6 7" key="1">
    <citation type="submission" date="2013-02" db="EMBL/GenBank/DDBJ databases">
        <title>The Genome Annotation of Plasmodium falciparum MaliPS096_E11.</title>
        <authorList>
            <consortium name="The Broad Institute Genome Sequencing Platform"/>
            <consortium name="The Broad Institute Genome Sequencing Center for Infectious Disease"/>
            <person name="Neafsey D."/>
            <person name="Hoffman S."/>
            <person name="Volkman S."/>
            <person name="Rosenthal P."/>
            <person name="Walker B."/>
            <person name="Young S.K."/>
            <person name="Zeng Q."/>
            <person name="Gargeya S."/>
            <person name="Fitzgerald M."/>
            <person name="Haas B."/>
            <person name="Abouelleil A."/>
            <person name="Allen A.W."/>
            <person name="Alvarado L."/>
            <person name="Arachchi H.M."/>
            <person name="Berlin A.M."/>
            <person name="Chapman S.B."/>
            <person name="Gainer-Dewar J."/>
            <person name="Goldberg J."/>
            <person name="Griggs A."/>
            <person name="Gujja S."/>
            <person name="Hansen M."/>
            <person name="Howarth C."/>
            <person name="Imamovic A."/>
            <person name="Ireland A."/>
            <person name="Larimer J."/>
            <person name="McCowan C."/>
            <person name="Murphy C."/>
            <person name="Pearson M."/>
            <person name="Poon T.W."/>
            <person name="Priest M."/>
            <person name="Roberts A."/>
            <person name="Saif S."/>
            <person name="Shea T."/>
            <person name="Sisk P."/>
            <person name="Sykes S."/>
            <person name="Wortman J."/>
            <person name="Nusbaum C."/>
            <person name="Birren B."/>
        </authorList>
    </citation>
    <scope>NUCLEOTIDE SEQUENCE [LARGE SCALE GENOMIC DNA]</scope>
    <source>
        <strain evidence="6 7">MaliPS096_E11</strain>
    </source>
</reference>
<feature type="coiled-coil region" evidence="4">
    <location>
        <begin position="812"/>
        <end position="853"/>
    </location>
</feature>
<evidence type="ECO:0000256" key="1">
    <source>
        <dbReference type="ARBA" id="ARBA00010171"/>
    </source>
</evidence>
<feature type="domain" description="Rad50/SbcC-type AAA" evidence="5">
    <location>
        <begin position="94"/>
        <end position="293"/>
    </location>
</feature>
<dbReference type="PANTHER" id="PTHR45916:SF1">
    <property type="entry name" value="STRUCTURAL MAINTENANCE OF CHROMOSOMES PROTEIN 5"/>
    <property type="match status" value="1"/>
</dbReference>
<proteinExistence type="inferred from homology"/>
<dbReference type="PANTHER" id="PTHR45916">
    <property type="entry name" value="STRUCTURAL MAINTENANCE OF CHROMOSOMES PROTEIN 5"/>
    <property type="match status" value="1"/>
</dbReference>
<dbReference type="AlphaFoldDB" id="A0A024WG30"/>
<evidence type="ECO:0000259" key="5">
    <source>
        <dbReference type="Pfam" id="PF13476"/>
    </source>
</evidence>
<evidence type="ECO:0000256" key="2">
    <source>
        <dbReference type="ARBA" id="ARBA00018687"/>
    </source>
</evidence>
<dbReference type="SUPFAM" id="SSF52540">
    <property type="entry name" value="P-loop containing nucleoside triphosphate hydrolases"/>
    <property type="match status" value="2"/>
</dbReference>
<dbReference type="GO" id="GO:0016887">
    <property type="term" value="F:ATP hydrolysis activity"/>
    <property type="evidence" value="ECO:0007669"/>
    <property type="project" value="InterPro"/>
</dbReference>
<name>A0A024WG30_PLAFA</name>
<evidence type="ECO:0000256" key="4">
    <source>
        <dbReference type="SAM" id="Coils"/>
    </source>
</evidence>
<feature type="coiled-coil region" evidence="4">
    <location>
        <begin position="948"/>
        <end position="1003"/>
    </location>
</feature>
<accession>A0A024WG30</accession>
<dbReference type="GO" id="GO:0000724">
    <property type="term" value="P:double-strand break repair via homologous recombination"/>
    <property type="evidence" value="ECO:0007669"/>
    <property type="project" value="TreeGrafter"/>
</dbReference>
<gene>
    <name evidence="6" type="ORF">PFMALIP_06084</name>
</gene>
<sequence>MRNLNKRKLTCVENQSCKKRSRCDVGDKNDNDIILKSENKTRKNIKIKVDKESKEKKGKNINDKEQDDVIFMNDVDGYNTEYFKNLKKGAIIEMTLYNWMVFSGPITLRANKGINLIAAANASGKSSIACALVFGLGYNSNILSRNKELINFIKKGEKKSFIEITLKCDEEKKYICIKRIMNIINNKVESFWFVNNKKENYEKIEKIQKEFNLNLDNLITFMPQENVSKFSRLNPEELFECTLLAIDKKLLDDYNYLKKKIEEKKTGENKIKTYEHEIIEEEKIINDLEKKKSKYENLRMLLSRMKLYRVKKSLLLIEHKKKQVINIKEHIESLIKEKDTHFNTLKYYLSELEKCHKVINNLSIEYSSKKIIIKESLNKYMKLNLTLEDMEKQIIKEEKIMDDTVQNIYENKECIKELENKKKKIKEEIYKLEEFFNEKKDERINKILTIEQNKMNENPSIISKKIKNINNTLNDDNQYHNIKEKELQNDLKKISDENKKLLMKKYNLQSEYKSILDKLKKRKNYKNIQEEKFLNSIEFTLRERILNYKKNIKNIVETYNLLNKEYIENLKKKYDQTKLHNINEFNDEIVDELSKQNIIYGPLCKYIKCIKPQYDYILEYFLKKYFNSFLLIQKDNKELLEVLYKKYKLSIITTNDKYSDMNKDSINGNNIINYNDRNNNNNNNNNNAIPGYPKFCQVTNEMKKRGVEYFLYELFDSPEVVKNSLINIVPIHISFIVKGDTLKNKSTKEINEFNKFMINEISKQLNEEVRSLFYFCEDNIHRYRISTYDKNIFIENFSHIEKKKCKILFYMNKDVKKDIDNLMERKEICEKELEELQIQFSEFEKMKKEKNDEYNKIILERNEMNIKKKKCTLLKNELIKIDENLDKYMKGENIIEEKKNMILKNINLINKKKIDICDEYLYILKEHSKYDKELFYIYHKLNQWKKYLSIIKNENIENEEKHENLKNTIEIEKNKLNSYIYDINELNGLLKIQKNELSQEEINTLDTIHFNLEQVENKLKECIIQEKIYNNLDSNNNKCEEKYNILLLSIERHKENVQNKIKQIDNLKETISENEKQIHFILPQWSNQINEYIIFLNYNFEKFMNFINPEFYGKIDLIKKNDIYEKCELYIKVKFKKNAPFLLLSISHQSGGERSLTTMLYILSIQKLTKNGFYVLDELNQGLDHINEQKIFQLLSCLSNPIMYKQYFLHNYNYKYIHIDYCSIPQYFILTPQIIKNIVFKDITVHYLFNGFGVVDKQFDNFYENYIS</sequence>
<dbReference type="Pfam" id="PF13476">
    <property type="entry name" value="AAA_23"/>
    <property type="match status" value="1"/>
</dbReference>
<dbReference type="Proteomes" id="UP000030699">
    <property type="component" value="Unassembled WGS sequence"/>
</dbReference>
<feature type="coiled-coil region" evidence="4">
    <location>
        <begin position="1047"/>
        <end position="1077"/>
    </location>
</feature>
<dbReference type="GO" id="GO:0030915">
    <property type="term" value="C:Smc5-Smc6 complex"/>
    <property type="evidence" value="ECO:0007669"/>
    <property type="project" value="TreeGrafter"/>
</dbReference>
<evidence type="ECO:0000256" key="3">
    <source>
        <dbReference type="ARBA" id="ARBA00023054"/>
    </source>
</evidence>
<dbReference type="Gene3D" id="3.40.50.300">
    <property type="entry name" value="P-loop containing nucleotide triphosphate hydrolases"/>
    <property type="match status" value="2"/>
</dbReference>
<dbReference type="InterPro" id="IPR027417">
    <property type="entry name" value="P-loop_NTPase"/>
</dbReference>
<keyword evidence="3 4" id="KW-0175">Coiled coil</keyword>
<protein>
    <recommendedName>
        <fullName evidence="2">Structural maintenance of chromosomes protein 5</fullName>
    </recommendedName>
</protein>
<evidence type="ECO:0000313" key="7">
    <source>
        <dbReference type="Proteomes" id="UP000030699"/>
    </source>
</evidence>
<dbReference type="EMBL" id="KI925927">
    <property type="protein sequence ID" value="ETW45863.1"/>
    <property type="molecule type" value="Genomic_DNA"/>
</dbReference>
<dbReference type="GO" id="GO:0003697">
    <property type="term" value="F:single-stranded DNA binding"/>
    <property type="evidence" value="ECO:0007669"/>
    <property type="project" value="TreeGrafter"/>
</dbReference>